<dbReference type="STRING" id="1121015.GCA_000420545_01965"/>
<dbReference type="SUPFAM" id="SSF56214">
    <property type="entry name" value="4'-phosphopantetheinyl transferase"/>
    <property type="match status" value="2"/>
</dbReference>
<protein>
    <recommendedName>
        <fullName evidence="3">4'-phosphopantetheinyl transferase domain-containing protein</fullName>
    </recommendedName>
</protein>
<reference evidence="4 5" key="1">
    <citation type="submission" date="2013-09" db="EMBL/GenBank/DDBJ databases">
        <title>Genome sequencing of Arenimonas oryziterrae.</title>
        <authorList>
            <person name="Chen F."/>
            <person name="Wang G."/>
        </authorList>
    </citation>
    <scope>NUCLEOTIDE SEQUENCE [LARGE SCALE GENOMIC DNA]</scope>
    <source>
        <strain evidence="4 5">YC6267</strain>
    </source>
</reference>
<comment type="caution">
    <text evidence="4">The sequence shown here is derived from an EMBL/GenBank/DDBJ whole genome shotgun (WGS) entry which is preliminary data.</text>
</comment>
<evidence type="ECO:0000256" key="2">
    <source>
        <dbReference type="ARBA" id="ARBA00022679"/>
    </source>
</evidence>
<dbReference type="Pfam" id="PF01648">
    <property type="entry name" value="ACPS"/>
    <property type="match status" value="1"/>
</dbReference>
<dbReference type="InterPro" id="IPR037143">
    <property type="entry name" value="4-PPantetheinyl_Trfase_dom_sf"/>
</dbReference>
<organism evidence="4 5">
    <name type="scientific">Arenimonas oryziterrae DSM 21050 = YC6267</name>
    <dbReference type="NCBI Taxonomy" id="1121015"/>
    <lineage>
        <taxon>Bacteria</taxon>
        <taxon>Pseudomonadati</taxon>
        <taxon>Pseudomonadota</taxon>
        <taxon>Gammaproteobacteria</taxon>
        <taxon>Lysobacterales</taxon>
        <taxon>Lysobacteraceae</taxon>
        <taxon>Arenimonas</taxon>
    </lineage>
</organism>
<evidence type="ECO:0000313" key="4">
    <source>
        <dbReference type="EMBL" id="KFN43795.1"/>
    </source>
</evidence>
<dbReference type="InterPro" id="IPR050559">
    <property type="entry name" value="P-Pant_transferase_sf"/>
</dbReference>
<dbReference type="InterPro" id="IPR008278">
    <property type="entry name" value="4-PPantetheinyl_Trfase_dom"/>
</dbReference>
<keyword evidence="5" id="KW-1185">Reference proteome</keyword>
<dbReference type="eggNOG" id="COG2091">
    <property type="taxonomic scope" value="Bacteria"/>
</dbReference>
<evidence type="ECO:0000256" key="1">
    <source>
        <dbReference type="ARBA" id="ARBA00010990"/>
    </source>
</evidence>
<proteinExistence type="inferred from homology"/>
<accession>A0A091BHF6</accession>
<gene>
    <name evidence="4" type="ORF">N789_07570</name>
</gene>
<dbReference type="PATRIC" id="fig|1121015.4.peg.1004"/>
<dbReference type="AlphaFoldDB" id="A0A091BHF6"/>
<dbReference type="Proteomes" id="UP000029385">
    <property type="component" value="Unassembled WGS sequence"/>
</dbReference>
<evidence type="ECO:0000259" key="3">
    <source>
        <dbReference type="Pfam" id="PF01648"/>
    </source>
</evidence>
<dbReference type="Gene3D" id="3.90.470.20">
    <property type="entry name" value="4'-phosphopantetheinyl transferase domain"/>
    <property type="match status" value="1"/>
</dbReference>
<dbReference type="GO" id="GO:0000287">
    <property type="term" value="F:magnesium ion binding"/>
    <property type="evidence" value="ECO:0007669"/>
    <property type="project" value="InterPro"/>
</dbReference>
<keyword evidence="2" id="KW-0808">Transferase</keyword>
<dbReference type="GO" id="GO:0019878">
    <property type="term" value="P:lysine biosynthetic process via aminoadipic acid"/>
    <property type="evidence" value="ECO:0007669"/>
    <property type="project" value="TreeGrafter"/>
</dbReference>
<dbReference type="GO" id="GO:0005829">
    <property type="term" value="C:cytosol"/>
    <property type="evidence" value="ECO:0007669"/>
    <property type="project" value="TreeGrafter"/>
</dbReference>
<sequence length="199" mass="22074">MRLVWCPERPDARPRRQRIDALLRQVLAPLADAAPAALVFGRERKGRPFLRPEPTPDFNLTDTGGGSLIAICRHGRVGVDIERHDRQLPVARLAARWFAAEEAQALAALDAEAARVAFLRLWTAKEASCKATGTGIFGYLPRWQFEVTETAPIARAVPDDAGAPERWRFLRLAPSPEHTAVVAMRDANFVRVNGYTLSD</sequence>
<comment type="similarity">
    <text evidence="1">Belongs to the P-Pant transferase superfamily. Gsp/Sfp/HetI/AcpT family.</text>
</comment>
<name>A0A091BHF6_9GAMM</name>
<dbReference type="RefSeq" id="WP_051130449.1">
    <property type="nucleotide sequence ID" value="NZ_ATVD01000003.1"/>
</dbReference>
<dbReference type="PANTHER" id="PTHR12215:SF10">
    <property type="entry name" value="L-AMINOADIPATE-SEMIALDEHYDE DEHYDROGENASE-PHOSPHOPANTETHEINYL TRANSFERASE"/>
    <property type="match status" value="1"/>
</dbReference>
<evidence type="ECO:0000313" key="5">
    <source>
        <dbReference type="Proteomes" id="UP000029385"/>
    </source>
</evidence>
<dbReference type="GO" id="GO:0008897">
    <property type="term" value="F:holo-[acyl-carrier-protein] synthase activity"/>
    <property type="evidence" value="ECO:0007669"/>
    <property type="project" value="InterPro"/>
</dbReference>
<dbReference type="EMBL" id="AVCI01000004">
    <property type="protein sequence ID" value="KFN43795.1"/>
    <property type="molecule type" value="Genomic_DNA"/>
</dbReference>
<feature type="domain" description="4'-phosphopantetheinyl transferase" evidence="3">
    <location>
        <begin position="76"/>
        <end position="170"/>
    </location>
</feature>
<dbReference type="PANTHER" id="PTHR12215">
    <property type="entry name" value="PHOSPHOPANTETHEINE TRANSFERASE"/>
    <property type="match status" value="1"/>
</dbReference>